<feature type="domain" description="SPATA31-like" evidence="11">
    <location>
        <begin position="94"/>
        <end position="177"/>
    </location>
</feature>
<feature type="compositionally biased region" description="Basic and acidic residues" evidence="9">
    <location>
        <begin position="1164"/>
        <end position="1178"/>
    </location>
</feature>
<keyword evidence="5" id="KW-1133">Transmembrane helix</keyword>
<feature type="compositionally biased region" description="Pro residues" evidence="9">
    <location>
        <begin position="214"/>
        <end position="246"/>
    </location>
</feature>
<feature type="region of interest" description="Disordered" evidence="9">
    <location>
        <begin position="180"/>
        <end position="247"/>
    </location>
</feature>
<evidence type="ECO:0000256" key="5">
    <source>
        <dbReference type="ARBA" id="ARBA00022989"/>
    </source>
</evidence>
<evidence type="ECO:0000256" key="9">
    <source>
        <dbReference type="SAM" id="MobiDB-lite"/>
    </source>
</evidence>
<dbReference type="Proteomes" id="UP000694856">
    <property type="component" value="Chromosome 4"/>
</dbReference>
<feature type="region of interest" description="Disordered" evidence="9">
    <location>
        <begin position="640"/>
        <end position="662"/>
    </location>
</feature>
<feature type="region of interest" description="Disordered" evidence="9">
    <location>
        <begin position="915"/>
        <end position="935"/>
    </location>
</feature>
<comment type="subcellular location">
    <subcellularLocation>
        <location evidence="1">Membrane</location>
        <topology evidence="1">Single-pass membrane protein</topology>
    </subcellularLocation>
</comment>
<reference evidence="13" key="1">
    <citation type="submission" date="2025-08" db="UniProtKB">
        <authorList>
            <consortium name="RefSeq"/>
        </authorList>
    </citation>
    <scope>IDENTIFICATION</scope>
    <source>
        <tissue evidence="13">Ear skin</tissue>
    </source>
</reference>
<keyword evidence="12" id="KW-1185">Reference proteome</keyword>
<name>A0A8B7KEG2_CAMFR</name>
<organism evidence="12 13">
    <name type="scientific">Camelus ferus</name>
    <name type="common">Wild bactrian camel</name>
    <name type="synonym">Camelus bactrianus ferus</name>
    <dbReference type="NCBI Taxonomy" id="419612"/>
    <lineage>
        <taxon>Eukaryota</taxon>
        <taxon>Metazoa</taxon>
        <taxon>Chordata</taxon>
        <taxon>Craniata</taxon>
        <taxon>Vertebrata</taxon>
        <taxon>Euteleostomi</taxon>
        <taxon>Mammalia</taxon>
        <taxon>Eutheria</taxon>
        <taxon>Laurasiatheria</taxon>
        <taxon>Artiodactyla</taxon>
        <taxon>Tylopoda</taxon>
        <taxon>Camelidae</taxon>
        <taxon>Camelus</taxon>
    </lineage>
</organism>
<feature type="domain" description="SPATA31" evidence="10">
    <location>
        <begin position="406"/>
        <end position="762"/>
    </location>
</feature>
<accession>A0A8B7KEG2</accession>
<protein>
    <submittedName>
        <fullName evidence="13">LOW QUALITY PROTEIN: spermatogenesis-associated protein 31A6</fullName>
    </submittedName>
</protein>
<evidence type="ECO:0000256" key="4">
    <source>
        <dbReference type="ARBA" id="ARBA00022871"/>
    </source>
</evidence>
<evidence type="ECO:0000256" key="1">
    <source>
        <dbReference type="ARBA" id="ARBA00004167"/>
    </source>
</evidence>
<feature type="compositionally biased region" description="Basic residues" evidence="9">
    <location>
        <begin position="93"/>
        <end position="102"/>
    </location>
</feature>
<feature type="region of interest" description="Disordered" evidence="9">
    <location>
        <begin position="1338"/>
        <end position="1357"/>
    </location>
</feature>
<dbReference type="RefSeq" id="XP_014420622.2">
    <property type="nucleotide sequence ID" value="XM_014565136.2"/>
</dbReference>
<feature type="compositionally biased region" description="Polar residues" evidence="9">
    <location>
        <begin position="1338"/>
        <end position="1347"/>
    </location>
</feature>
<feature type="region of interest" description="Disordered" evidence="9">
    <location>
        <begin position="75"/>
        <end position="103"/>
    </location>
</feature>
<evidence type="ECO:0000256" key="6">
    <source>
        <dbReference type="ARBA" id="ARBA00023136"/>
    </source>
</evidence>
<sequence>MQTGGFALLQTPSAPLPEGNRAVQKMENLFSLNSVIATWLSSSPTSWVTDTIFAVLCGLGLFLLLLPCLPGSPSLPPPRQQRNIKKPQVQPKGRSRNRRKSGALKACRDYLQELESTPNMVSLLQSRVGKLPDKGSFHQPSRQDPSGEVCKAVPAGAHQLCGEPVEEAVPAMSLLAPLTTHPPPLASSNSSGSTASSVSVHPHTLLSSFQPSEPFLPPDSPSPCPVAPPPPLPCPPDSEGCPPPLTAPALPNSILALPLGTVPQSMSPHTPWSPSLAPGISGLGHSSCPTSALSRWQAAAKALCPATSSQCEPQKKHLSHDPPKASLTDRQTEASCPSLLSSDDQKLPEIQITKTVEIKIWKEKEKDESYLKRMSPDCHLNSSGNMLKSLDAEQDTTPSQLPGPPQLSYPSMLGNHLQQKYNQLFWGLPSLHSESLVATAWISESPSAPQSPFLFNGILNACPVQMQAKTSPLFSQSQPLSHLEFQARPFIPTIPQFQPPPLARVQTQVHPQSSLPIQPPSSPPQIRPCGVSYPTAQYNPQSLNPTEIQPSEWCLLQKQLENECSLSSGVKKSQEAFNVFTSNLPEDSWAVSILPKNFPISPELRKQLEQHLQKWLIQHRWELPQRIQESLETRQLQGELPGMCEGKGQRGPSWPSSLTGESSKDAQKVGFQLSQDLGQGLGHILGEVPEDLSRSSGSSRVKFYGVNSEESESDLRLLRNDSGIDLLRRLDKNLENILKGPLGKNLGQISEGLRPGNACQSWLALNHASPKSNTHMETRNLGVLKGWKPYVNTSRRVSFLDPDIRKMLDTHVKRFWVKHRWGLPLKILKLVNFFKLKKTQPSPIQQVSFYPSATCVSGAHSTVKFAEFLGKPPQAHLGKKVITEKSVSSLVRPLLAPSLVCEEIQRTVERIPSGDYYGPPKASLTEQEGKPPSQSLTCRLVGRIWKRETVEGAKRDSLESHLSSATARNEPREDSGGQASQDSSHRETMLRVNLGSQSLGAEEAREAVEAKKPPALQPQPRGISGTNMLTNPQTTNVPMGSVEALGTRKSSLLPRMSVFRHPGEPGLSTEVVSDYTPKVEVQSDSQLQDGPKHLSPTADNLASQGPQCHSQTVPTGDRLASRVLSGFTKTQRSGQGQEEPKTSKLQDLRKSQSKTPAPADEREDAPRPKPGAHEEGCKESGTSQAGSVSRPAQVRGMIKPFGRKYLQVMPEKKQGPTESFFKKRLRLFFQWIFSRKKIKGWDAPQRCKPVPATTRSQAPVKSRSILNSETTEAQALMTAVGQILEEKMAVHHGLHATKLEAHKPELQAPAWGCFCYHRLPCYQKQERMLSYTACSHQATSKDQGGSTRESEVRHRQSLRSVRFSNEQLGLRCRPSLPLKNTLSPVSPCQHGPRVSDAPAGPRPHCPRHCPRGGALSGQP</sequence>
<dbReference type="InterPro" id="IPR027970">
    <property type="entry name" value="SPATA31-like"/>
</dbReference>
<gene>
    <name evidence="13" type="primary">LOC102523619</name>
</gene>
<keyword evidence="2" id="KW-0812">Transmembrane</keyword>
<comment type="function">
    <text evidence="8">May play a role in spermatogenesis.</text>
</comment>
<dbReference type="PANTHER" id="PTHR21859">
    <property type="entry name" value="ACROSOME-SPECIFIC PROTEIN"/>
    <property type="match status" value="1"/>
</dbReference>
<dbReference type="Pfam" id="PF14650">
    <property type="entry name" value="FAM75"/>
    <property type="match status" value="1"/>
</dbReference>
<dbReference type="GO" id="GO:0007283">
    <property type="term" value="P:spermatogenesis"/>
    <property type="evidence" value="ECO:0007669"/>
    <property type="project" value="UniProtKB-KW"/>
</dbReference>
<feature type="compositionally biased region" description="Basic and acidic residues" evidence="9">
    <location>
        <begin position="1138"/>
        <end position="1150"/>
    </location>
</feature>
<feature type="region of interest" description="Disordered" evidence="9">
    <location>
        <begin position="309"/>
        <end position="330"/>
    </location>
</feature>
<evidence type="ECO:0000259" key="11">
    <source>
        <dbReference type="Pfam" id="PF15371"/>
    </source>
</evidence>
<feature type="region of interest" description="Disordered" evidence="9">
    <location>
        <begin position="951"/>
        <end position="1026"/>
    </location>
</feature>
<dbReference type="Pfam" id="PF15371">
    <property type="entry name" value="DUF4599"/>
    <property type="match status" value="1"/>
</dbReference>
<dbReference type="GO" id="GO:0016020">
    <property type="term" value="C:membrane"/>
    <property type="evidence" value="ECO:0007669"/>
    <property type="project" value="UniProtKB-SubCell"/>
</dbReference>
<feature type="region of interest" description="Disordered" evidence="9">
    <location>
        <begin position="1128"/>
        <end position="1196"/>
    </location>
</feature>
<keyword evidence="4" id="KW-0744">Spermatogenesis</keyword>
<dbReference type="InterPro" id="IPR039509">
    <property type="entry name" value="SPATA31"/>
</dbReference>
<feature type="region of interest" description="Disordered" evidence="9">
    <location>
        <begin position="1383"/>
        <end position="1419"/>
    </location>
</feature>
<dbReference type="GeneID" id="102523619"/>
<evidence type="ECO:0000256" key="2">
    <source>
        <dbReference type="ARBA" id="ARBA00022692"/>
    </source>
</evidence>
<evidence type="ECO:0000313" key="13">
    <source>
        <dbReference type="RefSeq" id="XP_014420622.2"/>
    </source>
</evidence>
<comment type="similarity">
    <text evidence="7">Belongs to the SPATA31 family.</text>
</comment>
<proteinExistence type="inferred from homology"/>
<feature type="compositionally biased region" description="Polar residues" evidence="9">
    <location>
        <begin position="1097"/>
        <end position="1114"/>
    </location>
</feature>
<dbReference type="KEGG" id="cfr:102523619"/>
<evidence type="ECO:0000256" key="7">
    <source>
        <dbReference type="ARBA" id="ARBA00035009"/>
    </source>
</evidence>
<dbReference type="PANTHER" id="PTHR21859:SF55">
    <property type="entry name" value="SPERMATOGENESIS-ASSOCIATED PROTEIN 31A1-RELATED"/>
    <property type="match status" value="1"/>
</dbReference>
<evidence type="ECO:0000313" key="12">
    <source>
        <dbReference type="Proteomes" id="UP000694856"/>
    </source>
</evidence>
<keyword evidence="3" id="KW-0221">Differentiation</keyword>
<evidence type="ECO:0000256" key="8">
    <source>
        <dbReference type="ARBA" id="ARBA00037695"/>
    </source>
</evidence>
<feature type="compositionally biased region" description="Basic and acidic residues" evidence="9">
    <location>
        <begin position="313"/>
        <end position="323"/>
    </location>
</feature>
<feature type="region of interest" description="Disordered" evidence="9">
    <location>
        <begin position="1081"/>
        <end position="1115"/>
    </location>
</feature>
<evidence type="ECO:0000256" key="3">
    <source>
        <dbReference type="ARBA" id="ARBA00022782"/>
    </source>
</evidence>
<feature type="compositionally biased region" description="Low complexity" evidence="9">
    <location>
        <begin position="186"/>
        <end position="199"/>
    </location>
</feature>
<evidence type="ECO:0000259" key="10">
    <source>
        <dbReference type="Pfam" id="PF14650"/>
    </source>
</evidence>
<feature type="compositionally biased region" description="Basic and acidic residues" evidence="9">
    <location>
        <begin position="1002"/>
        <end position="1012"/>
    </location>
</feature>
<keyword evidence="6" id="KW-0472">Membrane</keyword>
<dbReference type="GO" id="GO:0030154">
    <property type="term" value="P:cell differentiation"/>
    <property type="evidence" value="ECO:0007669"/>
    <property type="project" value="UniProtKB-KW"/>
</dbReference>